<dbReference type="EMBL" id="LAZR01011472">
    <property type="protein sequence ID" value="KKM61500.1"/>
    <property type="molecule type" value="Genomic_DNA"/>
</dbReference>
<keyword evidence="3" id="KW-0862">Zinc</keyword>
<dbReference type="AlphaFoldDB" id="A0A0F9LBM5"/>
<dbReference type="InterPro" id="IPR007115">
    <property type="entry name" value="6-PTP_synth/QueD"/>
</dbReference>
<keyword evidence="4" id="KW-0456">Lyase</keyword>
<evidence type="ECO:0000256" key="3">
    <source>
        <dbReference type="ARBA" id="ARBA00022833"/>
    </source>
</evidence>
<dbReference type="GO" id="GO:0016829">
    <property type="term" value="F:lyase activity"/>
    <property type="evidence" value="ECO:0007669"/>
    <property type="project" value="UniProtKB-KW"/>
</dbReference>
<evidence type="ECO:0000313" key="5">
    <source>
        <dbReference type="EMBL" id="KKM61500.1"/>
    </source>
</evidence>
<name>A0A0F9LBM5_9ZZZZ</name>
<reference evidence="5" key="1">
    <citation type="journal article" date="2015" name="Nature">
        <title>Complex archaea that bridge the gap between prokaryotes and eukaryotes.</title>
        <authorList>
            <person name="Spang A."/>
            <person name="Saw J.H."/>
            <person name="Jorgensen S.L."/>
            <person name="Zaremba-Niedzwiedzka K."/>
            <person name="Martijn J."/>
            <person name="Lind A.E."/>
            <person name="van Eijk R."/>
            <person name="Schleper C."/>
            <person name="Guy L."/>
            <person name="Ettema T.J."/>
        </authorList>
    </citation>
    <scope>NUCLEOTIDE SEQUENCE</scope>
</reference>
<dbReference type="PIRSF" id="PIRSF006113">
    <property type="entry name" value="PTP_synth"/>
    <property type="match status" value="1"/>
</dbReference>
<proteinExistence type="predicted"/>
<evidence type="ECO:0008006" key="6">
    <source>
        <dbReference type="Google" id="ProtNLM"/>
    </source>
</evidence>
<dbReference type="PANTHER" id="PTHR12589:SF7">
    <property type="entry name" value="6-PYRUVOYL TETRAHYDROBIOPTERIN SYNTHASE"/>
    <property type="match status" value="1"/>
</dbReference>
<dbReference type="PANTHER" id="PTHR12589">
    <property type="entry name" value="PYRUVOYL TETRAHYDROBIOPTERIN SYNTHASE"/>
    <property type="match status" value="1"/>
</dbReference>
<dbReference type="SUPFAM" id="SSF55620">
    <property type="entry name" value="Tetrahydrobiopterin biosynthesis enzymes-like"/>
    <property type="match status" value="1"/>
</dbReference>
<dbReference type="Pfam" id="PF01242">
    <property type="entry name" value="PTPS"/>
    <property type="match status" value="1"/>
</dbReference>
<dbReference type="GO" id="GO:0046872">
    <property type="term" value="F:metal ion binding"/>
    <property type="evidence" value="ECO:0007669"/>
    <property type="project" value="UniProtKB-KW"/>
</dbReference>
<gene>
    <name evidence="5" type="ORF">LCGC14_1531160</name>
</gene>
<evidence type="ECO:0000256" key="2">
    <source>
        <dbReference type="ARBA" id="ARBA00022723"/>
    </source>
</evidence>
<evidence type="ECO:0000256" key="4">
    <source>
        <dbReference type="ARBA" id="ARBA00023239"/>
    </source>
</evidence>
<organism evidence="5">
    <name type="scientific">marine sediment metagenome</name>
    <dbReference type="NCBI Taxonomy" id="412755"/>
    <lineage>
        <taxon>unclassified sequences</taxon>
        <taxon>metagenomes</taxon>
        <taxon>ecological metagenomes</taxon>
    </lineage>
</organism>
<evidence type="ECO:0000256" key="1">
    <source>
        <dbReference type="ARBA" id="ARBA00001947"/>
    </source>
</evidence>
<dbReference type="Gene3D" id="3.30.479.10">
    <property type="entry name" value="6-pyruvoyl tetrahydropterin synthase/QueD"/>
    <property type="match status" value="1"/>
</dbReference>
<comment type="caution">
    <text evidence="5">The sequence shown here is derived from an EMBL/GenBank/DDBJ whole genome shotgun (WGS) entry which is preliminary data.</text>
</comment>
<sequence>MELTKTYRFEASHILPKHPGKCSRLHGHSWILHVSVEGPINPETGFVMDFADISEVVEPLIKRLDHKHLGVYHYELRQIHWHIEIPDEDRVVGTPLGFYPTSENLLWWIAGQIGLGLDKGWRTSELGPTATTKWSKISIEETCTSQALLTREEYDGNRS</sequence>
<comment type="cofactor">
    <cofactor evidence="1">
        <name>Zn(2+)</name>
        <dbReference type="ChEBI" id="CHEBI:29105"/>
    </cofactor>
</comment>
<accession>A0A0F9LBM5</accession>
<protein>
    <recommendedName>
        <fullName evidence="6">6-pyruvoyl tetrahydrobiopterin synthase</fullName>
    </recommendedName>
</protein>
<keyword evidence="2" id="KW-0479">Metal-binding</keyword>
<dbReference type="InterPro" id="IPR038418">
    <property type="entry name" value="6-PTP_synth/QueD_sf"/>
</dbReference>